<dbReference type="Gene3D" id="3.10.420.10">
    <property type="entry name" value="SecB-like"/>
    <property type="match status" value="1"/>
</dbReference>
<dbReference type="Proteomes" id="UP001229862">
    <property type="component" value="Chromosome"/>
</dbReference>
<proteinExistence type="inferred from homology"/>
<keyword evidence="2" id="KW-0813">Transport</keyword>
<dbReference type="EMBL" id="JAVFKN010000009">
    <property type="protein sequence ID" value="MDQ5768492.1"/>
    <property type="molecule type" value="Genomic_DNA"/>
</dbReference>
<dbReference type="EMBL" id="CP133217">
    <property type="protein sequence ID" value="WML87627.1"/>
    <property type="molecule type" value="Genomic_DNA"/>
</dbReference>
<evidence type="ECO:0000256" key="3">
    <source>
        <dbReference type="ARBA" id="ARBA00022927"/>
    </source>
</evidence>
<dbReference type="InterPro" id="IPR003708">
    <property type="entry name" value="SecB"/>
</dbReference>
<dbReference type="SUPFAM" id="SSF54611">
    <property type="entry name" value="SecB-like"/>
    <property type="match status" value="1"/>
</dbReference>
<keyword evidence="3" id="KW-0653">Protein transport</keyword>
<dbReference type="Pfam" id="PF02556">
    <property type="entry name" value="SecB"/>
    <property type="match status" value="1"/>
</dbReference>
<evidence type="ECO:0000313" key="6">
    <source>
        <dbReference type="EMBL" id="WML87627.1"/>
    </source>
</evidence>
<accession>A0AA51MNI5</accession>
<evidence type="ECO:0000256" key="4">
    <source>
        <dbReference type="ARBA" id="ARBA00023010"/>
    </source>
</evidence>
<evidence type="ECO:0000256" key="1">
    <source>
        <dbReference type="ARBA" id="ARBA00009990"/>
    </source>
</evidence>
<evidence type="ECO:0000313" key="7">
    <source>
        <dbReference type="Proteomes" id="UP001223336"/>
    </source>
</evidence>
<keyword evidence="7" id="KW-1185">Reference proteome</keyword>
<dbReference type="GO" id="GO:0015031">
    <property type="term" value="P:protein transport"/>
    <property type="evidence" value="ECO:0007669"/>
    <property type="project" value="UniProtKB-KW"/>
</dbReference>
<dbReference type="GO" id="GO:0051082">
    <property type="term" value="F:unfolded protein binding"/>
    <property type="evidence" value="ECO:0007669"/>
    <property type="project" value="InterPro"/>
</dbReference>
<dbReference type="AlphaFoldDB" id="A0AA51MNI5"/>
<sequence>MTARLPPQQTMLFMAIAWRHNVMNITLLNTKVNTLVLSPEPPNEDKFHFSFSSAFAEENKRTFLIVFNLMVTTEDHYSLSLNYLAQFESDCDIETQDRDAPFLKINAPAIAYPFLRASVANILLNSGHEPLLLPTINFIELSKQQDQALQAASKHTNE</sequence>
<evidence type="ECO:0000313" key="5">
    <source>
        <dbReference type="EMBL" id="MDQ5768492.1"/>
    </source>
</evidence>
<dbReference type="RefSeq" id="WP_308134487.1">
    <property type="nucleotide sequence ID" value="NZ_CP133197.1"/>
</dbReference>
<comment type="similarity">
    <text evidence="1">Belongs to the SecB family.</text>
</comment>
<keyword evidence="4" id="KW-0811">Translocation</keyword>
<dbReference type="GO" id="GO:0051262">
    <property type="term" value="P:protein tetramerization"/>
    <property type="evidence" value="ECO:0007669"/>
    <property type="project" value="InterPro"/>
</dbReference>
<reference evidence="6 7" key="1">
    <citation type="submission" date="2023-08" db="EMBL/GenBank/DDBJ databases">
        <title>New molecular markers tilS and rpoB for phylogenetic and monitoring studies of the genus Thiothrix biodiversity.</title>
        <authorList>
            <person name="Ravin N.V."/>
            <person name="Smolyakov D."/>
            <person name="Markov N.D."/>
            <person name="Beletsky A.V."/>
            <person name="Mardanov A.V."/>
            <person name="Rudenko T.S."/>
            <person name="Grabovich M.Y."/>
        </authorList>
    </citation>
    <scope>NUCLEOTIDE SEQUENCE</scope>
    <source>
        <strain evidence="6">DNT52</strain>
        <strain evidence="5 7">H33</strain>
    </source>
</reference>
<organism evidence="6">
    <name type="scientific">Thiothrix subterranea</name>
    <dbReference type="NCBI Taxonomy" id="2735563"/>
    <lineage>
        <taxon>Bacteria</taxon>
        <taxon>Pseudomonadati</taxon>
        <taxon>Pseudomonadota</taxon>
        <taxon>Gammaproteobacteria</taxon>
        <taxon>Thiotrichales</taxon>
        <taxon>Thiotrichaceae</taxon>
        <taxon>Thiothrix</taxon>
    </lineage>
</organism>
<gene>
    <name evidence="5" type="ORF">RCC75_08140</name>
    <name evidence="6" type="ORF">RCG00_04505</name>
</gene>
<dbReference type="InterPro" id="IPR035958">
    <property type="entry name" value="SecB-like_sf"/>
</dbReference>
<evidence type="ECO:0000256" key="2">
    <source>
        <dbReference type="ARBA" id="ARBA00022448"/>
    </source>
</evidence>
<name>A0AA51MNI5_9GAMM</name>
<protein>
    <submittedName>
        <fullName evidence="6">Protein-export chaperone SecB</fullName>
    </submittedName>
</protein>
<dbReference type="Proteomes" id="UP001223336">
    <property type="component" value="Unassembled WGS sequence"/>
</dbReference>